<accession>A0A1M6GV98</accession>
<dbReference type="STRING" id="1121298.SAMN05444401_2261"/>
<dbReference type="GO" id="GO:0016791">
    <property type="term" value="F:phosphatase activity"/>
    <property type="evidence" value="ECO:0007669"/>
    <property type="project" value="UniProtKB-ARBA"/>
</dbReference>
<dbReference type="InterPro" id="IPR006379">
    <property type="entry name" value="HAD-SF_hydro_IIB"/>
</dbReference>
<dbReference type="PANTHER" id="PTHR10000:SF8">
    <property type="entry name" value="HAD SUPERFAMILY HYDROLASE-LIKE, TYPE 3"/>
    <property type="match status" value="1"/>
</dbReference>
<dbReference type="SFLD" id="SFLDG01140">
    <property type="entry name" value="C2.B:_Phosphomannomutase_and_P"/>
    <property type="match status" value="1"/>
</dbReference>
<dbReference type="Gene3D" id="3.30.1240.10">
    <property type="match status" value="1"/>
</dbReference>
<dbReference type="InterPro" id="IPR036412">
    <property type="entry name" value="HAD-like_sf"/>
</dbReference>
<dbReference type="GO" id="GO:0000287">
    <property type="term" value="F:magnesium ion binding"/>
    <property type="evidence" value="ECO:0007669"/>
    <property type="project" value="TreeGrafter"/>
</dbReference>
<dbReference type="SFLD" id="SFLDG01144">
    <property type="entry name" value="C2.B.4:_PGP_Like"/>
    <property type="match status" value="1"/>
</dbReference>
<keyword evidence="2" id="KW-1185">Reference proteome</keyword>
<dbReference type="OrthoDB" id="9781413at2"/>
<dbReference type="InterPro" id="IPR023214">
    <property type="entry name" value="HAD_sf"/>
</dbReference>
<evidence type="ECO:0000313" key="1">
    <source>
        <dbReference type="EMBL" id="SHJ13902.1"/>
    </source>
</evidence>
<dbReference type="SFLD" id="SFLDS00003">
    <property type="entry name" value="Haloacid_Dehalogenase"/>
    <property type="match status" value="1"/>
</dbReference>
<dbReference type="Proteomes" id="UP000184080">
    <property type="component" value="Unassembled WGS sequence"/>
</dbReference>
<dbReference type="NCBIfam" id="TIGR01484">
    <property type="entry name" value="HAD-SF-IIB"/>
    <property type="match status" value="1"/>
</dbReference>
<reference evidence="1 2" key="1">
    <citation type="submission" date="2016-11" db="EMBL/GenBank/DDBJ databases">
        <authorList>
            <person name="Jaros S."/>
            <person name="Januszkiewicz K."/>
            <person name="Wedrychowicz H."/>
        </authorList>
    </citation>
    <scope>NUCLEOTIDE SEQUENCE [LARGE SCALE GENOMIC DNA]</scope>
    <source>
        <strain evidence="1 2">DSM 21864</strain>
    </source>
</reference>
<dbReference type="Pfam" id="PF08282">
    <property type="entry name" value="Hydrolase_3"/>
    <property type="match status" value="1"/>
</dbReference>
<dbReference type="InterPro" id="IPR000150">
    <property type="entry name" value="Cof"/>
</dbReference>
<dbReference type="EMBL" id="FQZO01000003">
    <property type="protein sequence ID" value="SHJ13902.1"/>
    <property type="molecule type" value="Genomic_DNA"/>
</dbReference>
<protein>
    <submittedName>
        <fullName evidence="1">Uncharacterized protein</fullName>
    </submittedName>
</protein>
<name>A0A1M6GV98_9CLOT</name>
<dbReference type="Gene3D" id="3.40.50.1000">
    <property type="entry name" value="HAD superfamily/HAD-like"/>
    <property type="match status" value="1"/>
</dbReference>
<gene>
    <name evidence="1" type="ORF">SAMN05444401_2261</name>
</gene>
<dbReference type="AlphaFoldDB" id="A0A1M6GV98"/>
<dbReference type="NCBIfam" id="TIGR00099">
    <property type="entry name" value="Cof-subfamily"/>
    <property type="match status" value="1"/>
</dbReference>
<dbReference type="RefSeq" id="WP_073006550.1">
    <property type="nucleotide sequence ID" value="NZ_FQZO01000003.1"/>
</dbReference>
<proteinExistence type="predicted"/>
<sequence length="266" mass="31180">MIKLIACDMDGTLLNENGEIDKEFFHIYKRLQDLNIRFAVASGRQYHRLMHNFQNIAQDLIYIAENGTIVKYKNEEIYSSTLEKQDVMKIVEQSKDIRGINLILCGKNCAYLDTSEEEIVDEAKKYYHNLEIVKAFNEVQDEIIKIAVLDLQGSQDNSYKIFYPLWKDKLQVKVSGQIWMDLFSKDADKGIAMRIIQKKFNIDKKETMAFGDYFNDIEMFQEAYYSYAMENAPEEVKKHARFVAKSNRENGVVEKIKEVILNQYLE</sequence>
<dbReference type="GO" id="GO:0005829">
    <property type="term" value="C:cytosol"/>
    <property type="evidence" value="ECO:0007669"/>
    <property type="project" value="TreeGrafter"/>
</dbReference>
<dbReference type="SUPFAM" id="SSF56784">
    <property type="entry name" value="HAD-like"/>
    <property type="match status" value="1"/>
</dbReference>
<dbReference type="PANTHER" id="PTHR10000">
    <property type="entry name" value="PHOSPHOSERINE PHOSPHATASE"/>
    <property type="match status" value="1"/>
</dbReference>
<dbReference type="CDD" id="cd07518">
    <property type="entry name" value="HAD_YbiV-Like"/>
    <property type="match status" value="1"/>
</dbReference>
<dbReference type="PROSITE" id="PS01228">
    <property type="entry name" value="COF_1"/>
    <property type="match status" value="1"/>
</dbReference>
<evidence type="ECO:0000313" key="2">
    <source>
        <dbReference type="Proteomes" id="UP000184080"/>
    </source>
</evidence>
<organism evidence="1 2">
    <name type="scientific">Clostridium amylolyticum</name>
    <dbReference type="NCBI Taxonomy" id="1121298"/>
    <lineage>
        <taxon>Bacteria</taxon>
        <taxon>Bacillati</taxon>
        <taxon>Bacillota</taxon>
        <taxon>Clostridia</taxon>
        <taxon>Eubacteriales</taxon>
        <taxon>Clostridiaceae</taxon>
        <taxon>Clostridium</taxon>
    </lineage>
</organism>